<evidence type="ECO:0000313" key="2">
    <source>
        <dbReference type="Proteomes" id="UP001501788"/>
    </source>
</evidence>
<dbReference type="EMBL" id="BAABEX010000003">
    <property type="protein sequence ID" value="GAA4418638.1"/>
    <property type="molecule type" value="Genomic_DNA"/>
</dbReference>
<reference evidence="2" key="1">
    <citation type="journal article" date="2019" name="Int. J. Syst. Evol. Microbiol.">
        <title>The Global Catalogue of Microorganisms (GCM) 10K type strain sequencing project: providing services to taxonomists for standard genome sequencing and annotation.</title>
        <authorList>
            <consortium name="The Broad Institute Genomics Platform"/>
            <consortium name="The Broad Institute Genome Sequencing Center for Infectious Disease"/>
            <person name="Wu L."/>
            <person name="Ma J."/>
        </authorList>
    </citation>
    <scope>NUCLEOTIDE SEQUENCE [LARGE SCALE GENOMIC DNA]</scope>
    <source>
        <strain evidence="2">JCM 31890</strain>
    </source>
</reference>
<sequence length="151" mass="17441">MTSALQELSHWEPGCWCTASIRLCETRIEWEGDRGTRYPEQWMYVLWRPTARALPWQTPDGWGITIGPPVAELAEQVGSGARVYRLAEAECLWSAWLSIPLVCDRFEPWLTEALQAVQAAQRLREQEHYGSLYGRRQDDFQKFLRQVTGLG</sequence>
<accession>A0ABP8KZD7</accession>
<gene>
    <name evidence="1" type="ORF">GCM10023090_03830</name>
</gene>
<dbReference type="RefSeq" id="WP_345060685.1">
    <property type="nucleotide sequence ID" value="NZ_BAABEX010000003.1"/>
</dbReference>
<name>A0ABP8KZD7_9BURK</name>
<protein>
    <submittedName>
        <fullName evidence="1">Uncharacterized protein</fullName>
    </submittedName>
</protein>
<dbReference type="Proteomes" id="UP001501788">
    <property type="component" value="Unassembled WGS sequence"/>
</dbReference>
<organism evidence="1 2">
    <name type="scientific">Acidovorax lacteus</name>
    <dbReference type="NCBI Taxonomy" id="1924988"/>
    <lineage>
        <taxon>Bacteria</taxon>
        <taxon>Pseudomonadati</taxon>
        <taxon>Pseudomonadota</taxon>
        <taxon>Betaproteobacteria</taxon>
        <taxon>Burkholderiales</taxon>
        <taxon>Comamonadaceae</taxon>
        <taxon>Acidovorax</taxon>
    </lineage>
</organism>
<proteinExistence type="predicted"/>
<keyword evidence="2" id="KW-1185">Reference proteome</keyword>
<comment type="caution">
    <text evidence="1">The sequence shown here is derived from an EMBL/GenBank/DDBJ whole genome shotgun (WGS) entry which is preliminary data.</text>
</comment>
<evidence type="ECO:0000313" key="1">
    <source>
        <dbReference type="EMBL" id="GAA4418638.1"/>
    </source>
</evidence>